<feature type="compositionally biased region" description="Basic and acidic residues" evidence="1">
    <location>
        <begin position="92"/>
        <end position="106"/>
    </location>
</feature>
<protein>
    <submittedName>
        <fullName evidence="2">Uncharacterized protein</fullName>
    </submittedName>
</protein>
<feature type="region of interest" description="Disordered" evidence="1">
    <location>
        <begin position="76"/>
        <end position="106"/>
    </location>
</feature>
<dbReference type="EMBL" id="QXFZ01002098">
    <property type="protein sequence ID" value="KAE9080798.1"/>
    <property type="molecule type" value="Genomic_DNA"/>
</dbReference>
<feature type="compositionally biased region" description="Basic and acidic residues" evidence="1">
    <location>
        <begin position="1"/>
        <end position="17"/>
    </location>
</feature>
<dbReference type="EMBL" id="QXFX01001074">
    <property type="protein sequence ID" value="KAE9097295.1"/>
    <property type="molecule type" value="Genomic_DNA"/>
</dbReference>
<dbReference type="AlphaFoldDB" id="A0A6A3QSE5"/>
<evidence type="ECO:0000313" key="5">
    <source>
        <dbReference type="Proteomes" id="UP000488956"/>
    </source>
</evidence>
<evidence type="ECO:0000313" key="3">
    <source>
        <dbReference type="EMBL" id="KAE9097295.1"/>
    </source>
</evidence>
<comment type="caution">
    <text evidence="2">The sequence shown here is derived from an EMBL/GenBank/DDBJ whole genome shotgun (WGS) entry which is preliminary data.</text>
</comment>
<feature type="compositionally biased region" description="Basic and acidic residues" evidence="1">
    <location>
        <begin position="33"/>
        <end position="54"/>
    </location>
</feature>
<sequence length="106" mass="12979">MVLRRRGDEHRDPSAGHRERHRAAGWPPLYAEHYPHRRQEAQDHRAQTGRDRWQDAGVAQRLDRLARRLDVLEHENQELRRRVLQRQSPQRGQDRDAGEWQRRRWE</sequence>
<evidence type="ECO:0000256" key="1">
    <source>
        <dbReference type="SAM" id="MobiDB-lite"/>
    </source>
</evidence>
<gene>
    <name evidence="2" type="ORF">PF007_g22905</name>
    <name evidence="3" type="ORF">PF010_g16020</name>
</gene>
<organism evidence="2 4">
    <name type="scientific">Phytophthora fragariae</name>
    <dbReference type="NCBI Taxonomy" id="53985"/>
    <lineage>
        <taxon>Eukaryota</taxon>
        <taxon>Sar</taxon>
        <taxon>Stramenopiles</taxon>
        <taxon>Oomycota</taxon>
        <taxon>Peronosporomycetes</taxon>
        <taxon>Peronosporales</taxon>
        <taxon>Peronosporaceae</taxon>
        <taxon>Phytophthora</taxon>
    </lineage>
</organism>
<reference evidence="2 4" key="1">
    <citation type="submission" date="2018-08" db="EMBL/GenBank/DDBJ databases">
        <title>Genomic investigation of the strawberry pathogen Phytophthora fragariae indicates pathogenicity is determined by transcriptional variation in three key races.</title>
        <authorList>
            <person name="Adams T.M."/>
            <person name="Armitage A.D."/>
            <person name="Sobczyk M.K."/>
            <person name="Bates H.J."/>
            <person name="Dunwell J.M."/>
            <person name="Nellist C.F."/>
            <person name="Harrison R.J."/>
        </authorList>
    </citation>
    <scope>NUCLEOTIDE SEQUENCE [LARGE SCALE GENOMIC DNA]</scope>
    <source>
        <strain evidence="2 4">NOV-71</strain>
        <strain evidence="3 5">ONT-3</strain>
    </source>
</reference>
<accession>A0A6A3QSE5</accession>
<feature type="region of interest" description="Disordered" evidence="1">
    <location>
        <begin position="1"/>
        <end position="55"/>
    </location>
</feature>
<evidence type="ECO:0000313" key="2">
    <source>
        <dbReference type="EMBL" id="KAE9080798.1"/>
    </source>
</evidence>
<evidence type="ECO:0000313" key="4">
    <source>
        <dbReference type="Proteomes" id="UP000441208"/>
    </source>
</evidence>
<name>A0A6A3QSE5_9STRA</name>
<dbReference type="Proteomes" id="UP000441208">
    <property type="component" value="Unassembled WGS sequence"/>
</dbReference>
<proteinExistence type="predicted"/>
<dbReference type="Proteomes" id="UP000488956">
    <property type="component" value="Unassembled WGS sequence"/>
</dbReference>